<dbReference type="Proteomes" id="UP000199682">
    <property type="component" value="Unassembled WGS sequence"/>
</dbReference>
<organism evidence="2 3">
    <name type="scientific">Lentzea albidocapillata subsp. violacea</name>
    <dbReference type="NCBI Taxonomy" id="128104"/>
    <lineage>
        <taxon>Bacteria</taxon>
        <taxon>Bacillati</taxon>
        <taxon>Actinomycetota</taxon>
        <taxon>Actinomycetes</taxon>
        <taxon>Pseudonocardiales</taxon>
        <taxon>Pseudonocardiaceae</taxon>
        <taxon>Lentzea</taxon>
    </lineage>
</organism>
<protein>
    <submittedName>
        <fullName evidence="2">Conserved DNA-binding protein YbaB</fullName>
    </submittedName>
</protein>
<feature type="compositionally biased region" description="Pro residues" evidence="1">
    <location>
        <begin position="125"/>
        <end position="136"/>
    </location>
</feature>
<evidence type="ECO:0000256" key="1">
    <source>
        <dbReference type="SAM" id="MobiDB-lite"/>
    </source>
</evidence>
<dbReference type="SUPFAM" id="SSF82607">
    <property type="entry name" value="YbaB-like"/>
    <property type="match status" value="1"/>
</dbReference>
<dbReference type="RefSeq" id="WP_176929754.1">
    <property type="nucleotide sequence ID" value="NZ_FNET01000010.1"/>
</dbReference>
<dbReference type="AlphaFoldDB" id="A0A1G9JG99"/>
<dbReference type="Pfam" id="PF02575">
    <property type="entry name" value="YbaB_DNA_bd"/>
    <property type="match status" value="1"/>
</dbReference>
<accession>A0A1G9JG99</accession>
<dbReference type="GO" id="GO:0003677">
    <property type="term" value="F:DNA binding"/>
    <property type="evidence" value="ECO:0007669"/>
    <property type="project" value="UniProtKB-KW"/>
</dbReference>
<dbReference type="InterPro" id="IPR036894">
    <property type="entry name" value="YbaB-like_sf"/>
</dbReference>
<feature type="region of interest" description="Disordered" evidence="1">
    <location>
        <begin position="116"/>
        <end position="150"/>
    </location>
</feature>
<name>A0A1G9JG99_9PSEU</name>
<dbReference type="Gene3D" id="3.30.1310.10">
    <property type="entry name" value="Nucleoid-associated protein YbaB-like domain"/>
    <property type="match status" value="1"/>
</dbReference>
<evidence type="ECO:0000313" key="2">
    <source>
        <dbReference type="EMBL" id="SDL36610.1"/>
    </source>
</evidence>
<sequence length="150" mass="16080">MTDPHAFLANFEQRLHQAQEQANAIQTAFRESRTEAQSPDGAVIVTVGSGGRIESLQLTPRADDLGHTTLGRTIMDTIRRAQVEAARKIEDTMRPILGDGEGMAFLREQVEQGIAAIDPAGTVAEPPPAPGRPAPPRGDDDDFGGNSVLR</sequence>
<dbReference type="EMBL" id="FNET01000010">
    <property type="protein sequence ID" value="SDL36610.1"/>
    <property type="molecule type" value="Genomic_DNA"/>
</dbReference>
<reference evidence="3" key="1">
    <citation type="submission" date="2016-10" db="EMBL/GenBank/DDBJ databases">
        <authorList>
            <person name="Varghese N."/>
            <person name="Submissions S."/>
        </authorList>
    </citation>
    <scope>NUCLEOTIDE SEQUENCE [LARGE SCALE GENOMIC DNA]</scope>
    <source>
        <strain evidence="3">DSM 44796</strain>
    </source>
</reference>
<keyword evidence="2" id="KW-0238">DNA-binding</keyword>
<gene>
    <name evidence="2" type="ORF">SAMN04488074_110244</name>
</gene>
<proteinExistence type="predicted"/>
<dbReference type="InterPro" id="IPR004401">
    <property type="entry name" value="YbaB/EbfC"/>
</dbReference>
<evidence type="ECO:0000313" key="3">
    <source>
        <dbReference type="Proteomes" id="UP000199682"/>
    </source>
</evidence>